<reference evidence="3 4" key="1">
    <citation type="submission" date="2019-09" db="EMBL/GenBank/DDBJ databases">
        <title>Genome sequence and assembly of Taibaiella sp.</title>
        <authorList>
            <person name="Chhetri G."/>
        </authorList>
    </citation>
    <scope>NUCLEOTIDE SEQUENCE [LARGE SCALE GENOMIC DNA]</scope>
    <source>
        <strain evidence="3 4">KVB11</strain>
    </source>
</reference>
<evidence type="ECO:0000313" key="4">
    <source>
        <dbReference type="Proteomes" id="UP000323632"/>
    </source>
</evidence>
<feature type="transmembrane region" description="Helical" evidence="1">
    <location>
        <begin position="99"/>
        <end position="119"/>
    </location>
</feature>
<organism evidence="3 4">
    <name type="scientific">Taibaiella lutea</name>
    <dbReference type="NCBI Taxonomy" id="2608001"/>
    <lineage>
        <taxon>Bacteria</taxon>
        <taxon>Pseudomonadati</taxon>
        <taxon>Bacteroidota</taxon>
        <taxon>Chitinophagia</taxon>
        <taxon>Chitinophagales</taxon>
        <taxon>Chitinophagaceae</taxon>
        <taxon>Taibaiella</taxon>
    </lineage>
</organism>
<dbReference type="InterPro" id="IPR025749">
    <property type="entry name" value="Sphingomyelin_synth-like_dom"/>
</dbReference>
<evidence type="ECO:0000313" key="3">
    <source>
        <dbReference type="EMBL" id="KAA5536757.1"/>
    </source>
</evidence>
<keyword evidence="1" id="KW-0472">Membrane</keyword>
<comment type="caution">
    <text evidence="3">The sequence shown here is derived from an EMBL/GenBank/DDBJ whole genome shotgun (WGS) entry which is preliminary data.</text>
</comment>
<proteinExistence type="predicted"/>
<gene>
    <name evidence="3" type="ORF">F0919_03550</name>
</gene>
<feature type="domain" description="Sphingomyelin synthase-like" evidence="2">
    <location>
        <begin position="146"/>
        <end position="207"/>
    </location>
</feature>
<protein>
    <recommendedName>
        <fullName evidence="2">Sphingomyelin synthase-like domain-containing protein</fullName>
    </recommendedName>
</protein>
<feature type="transmembrane region" description="Helical" evidence="1">
    <location>
        <begin position="67"/>
        <end position="87"/>
    </location>
</feature>
<dbReference type="AlphaFoldDB" id="A0A5M6CNU7"/>
<feature type="transmembrane region" description="Helical" evidence="1">
    <location>
        <begin position="170"/>
        <end position="188"/>
    </location>
</feature>
<dbReference type="EMBL" id="VWSH01000001">
    <property type="protein sequence ID" value="KAA5536757.1"/>
    <property type="molecule type" value="Genomic_DNA"/>
</dbReference>
<evidence type="ECO:0000259" key="2">
    <source>
        <dbReference type="Pfam" id="PF14360"/>
    </source>
</evidence>
<dbReference type="Pfam" id="PF14360">
    <property type="entry name" value="PAP2_C"/>
    <property type="match status" value="1"/>
</dbReference>
<accession>A0A5M6CNU7</accession>
<evidence type="ECO:0000256" key="1">
    <source>
        <dbReference type="SAM" id="Phobius"/>
    </source>
</evidence>
<dbReference type="Proteomes" id="UP000323632">
    <property type="component" value="Unassembled WGS sequence"/>
</dbReference>
<sequence length="216" mass="24580">MLSFSNDNNTESLTWKAALKDDFFKIRLIIVSIVFVAILCVFPYFFQHIEQRDGRLLKDFIIDNVKPFDASVPIFICIWGITALVIVRCVKQPQLFLTSLYSFTILTLFRMLTISLVPLNPPHGLIPLIDPISNFFYGKSHFVTKDLFFSGHTSSQFLYFLCLPKKEDKILALISTITVGILVLLQHVHYTVDVVAAIPLTYLCFLAGKKLTQANN</sequence>
<keyword evidence="4" id="KW-1185">Reference proteome</keyword>
<keyword evidence="1" id="KW-1133">Transmembrane helix</keyword>
<keyword evidence="1" id="KW-0812">Transmembrane</keyword>
<name>A0A5M6CNU7_9BACT</name>
<dbReference type="RefSeq" id="WP_150031334.1">
    <property type="nucleotide sequence ID" value="NZ_VWSH01000001.1"/>
</dbReference>
<feature type="transmembrane region" description="Helical" evidence="1">
    <location>
        <begin position="26"/>
        <end position="46"/>
    </location>
</feature>